<dbReference type="PANTHER" id="PTHR47683">
    <property type="entry name" value="PSEUDOURIDINE SYNTHASE FAMILY PROTEIN-RELATED"/>
    <property type="match status" value="1"/>
</dbReference>
<feature type="domain" description="Pseudouridine synthase RsuA/RluA-like" evidence="3">
    <location>
        <begin position="62"/>
        <end position="190"/>
    </location>
</feature>
<reference evidence="4" key="2">
    <citation type="submission" date="2022-09" db="EMBL/GenBank/DDBJ databases">
        <title>Aerococcus urinae taxonomy study.</title>
        <authorList>
            <person name="Christensen J."/>
            <person name="Senneby E."/>
        </authorList>
    </citation>
    <scope>NUCLEOTIDE SEQUENCE</scope>
    <source>
        <strain evidence="4">NLD-066-U95</strain>
    </source>
</reference>
<dbReference type="Proteomes" id="UP000594771">
    <property type="component" value="Chromosome"/>
</dbReference>
<dbReference type="KEGG" id="aun:AWM73_07600"/>
<dbReference type="GeneID" id="35767379"/>
<dbReference type="InterPro" id="IPR050343">
    <property type="entry name" value="RsuA_PseudoU_synthase"/>
</dbReference>
<gene>
    <name evidence="5" type="ORF">I6G68_02415</name>
    <name evidence="4" type="ORF">ODY43_02440</name>
</gene>
<dbReference type="GO" id="GO:0140098">
    <property type="term" value="F:catalytic activity, acting on RNA"/>
    <property type="evidence" value="ECO:0007669"/>
    <property type="project" value="UniProtKB-ARBA"/>
</dbReference>
<dbReference type="Gene3D" id="3.30.70.580">
    <property type="entry name" value="Pseudouridine synthase I, catalytic domain, N-terminal subdomain"/>
    <property type="match status" value="1"/>
</dbReference>
<dbReference type="GO" id="GO:0001522">
    <property type="term" value="P:pseudouridine synthesis"/>
    <property type="evidence" value="ECO:0007669"/>
    <property type="project" value="InterPro"/>
</dbReference>
<dbReference type="InterPro" id="IPR042092">
    <property type="entry name" value="PsdUridine_s_RsuA/RluB/E/F_cat"/>
</dbReference>
<dbReference type="NCBIfam" id="TIGR00093">
    <property type="entry name" value="pseudouridine synthase"/>
    <property type="match status" value="1"/>
</dbReference>
<dbReference type="Pfam" id="PF00849">
    <property type="entry name" value="PseudoU_synth_2"/>
    <property type="match status" value="1"/>
</dbReference>
<dbReference type="GO" id="GO:0009982">
    <property type="term" value="F:pseudouridine synthase activity"/>
    <property type="evidence" value="ECO:0007669"/>
    <property type="project" value="InterPro"/>
</dbReference>
<evidence type="ECO:0000256" key="1">
    <source>
        <dbReference type="ARBA" id="ARBA00008348"/>
    </source>
</evidence>
<dbReference type="InterPro" id="IPR006145">
    <property type="entry name" value="PsdUridine_synth_RsuA/RluA"/>
</dbReference>
<name>A0A120I9Y5_9LACT</name>
<dbReference type="Gene3D" id="3.30.70.1560">
    <property type="entry name" value="Alpha-L RNA-binding motif"/>
    <property type="match status" value="1"/>
</dbReference>
<dbReference type="EMBL" id="CP065662">
    <property type="protein sequence ID" value="QPS01949.1"/>
    <property type="molecule type" value="Genomic_DNA"/>
</dbReference>
<dbReference type="SUPFAM" id="SSF55120">
    <property type="entry name" value="Pseudouridine synthase"/>
    <property type="match status" value="1"/>
</dbReference>
<dbReference type="GO" id="GO:0003723">
    <property type="term" value="F:RNA binding"/>
    <property type="evidence" value="ECO:0007669"/>
    <property type="project" value="InterPro"/>
</dbReference>
<dbReference type="Proteomes" id="UP001069145">
    <property type="component" value="Unassembled WGS sequence"/>
</dbReference>
<evidence type="ECO:0000313" key="7">
    <source>
        <dbReference type="Proteomes" id="UP001069145"/>
    </source>
</evidence>
<proteinExistence type="inferred from homology"/>
<comment type="similarity">
    <text evidence="1">Belongs to the pseudouridine synthase RsuA family.</text>
</comment>
<dbReference type="InterPro" id="IPR020094">
    <property type="entry name" value="TruA/RsuA/RluB/E/F_N"/>
</dbReference>
<evidence type="ECO:0000313" key="5">
    <source>
        <dbReference type="EMBL" id="QPS01949.1"/>
    </source>
</evidence>
<organism evidence="5 6">
    <name type="scientific">Aerococcus urinae</name>
    <dbReference type="NCBI Taxonomy" id="1376"/>
    <lineage>
        <taxon>Bacteria</taxon>
        <taxon>Bacillati</taxon>
        <taxon>Bacillota</taxon>
        <taxon>Bacilli</taxon>
        <taxon>Lactobacillales</taxon>
        <taxon>Aerococcaceae</taxon>
        <taxon>Aerococcus</taxon>
    </lineage>
</organism>
<dbReference type="PANTHER" id="PTHR47683:SF4">
    <property type="entry name" value="PSEUDOURIDINE SYNTHASE"/>
    <property type="match status" value="1"/>
</dbReference>
<reference evidence="5 6" key="1">
    <citation type="submission" date="2020-12" db="EMBL/GenBank/DDBJ databases">
        <title>FDA dAtabase for Regulatory Grade micrObial Sequences (FDA-ARGOS): Supporting development and validation of Infectious Disease Dx tests.</title>
        <authorList>
            <person name="Sproer C."/>
            <person name="Gronow S."/>
            <person name="Severitt S."/>
            <person name="Schroder I."/>
            <person name="Tallon L."/>
            <person name="Sadzewicz L."/>
            <person name="Zhao X."/>
            <person name="Boylan J."/>
            <person name="Ott S."/>
            <person name="Bowen H."/>
            <person name="Vavikolanu K."/>
            <person name="Mehta A."/>
            <person name="Aluvathingal J."/>
            <person name="Nadendla S."/>
            <person name="Lowell S."/>
            <person name="Myers T."/>
            <person name="Yan Y."/>
            <person name="Sichtig H."/>
        </authorList>
    </citation>
    <scope>NUCLEOTIDE SEQUENCE [LARGE SCALE GENOMIC DNA]</scope>
    <source>
        <strain evidence="5 6">FDAARGOS_911</strain>
    </source>
</reference>
<dbReference type="GO" id="GO:0005829">
    <property type="term" value="C:cytosol"/>
    <property type="evidence" value="ECO:0007669"/>
    <property type="project" value="UniProtKB-ARBA"/>
</dbReference>
<dbReference type="OrthoDB" id="9807213at2"/>
<dbReference type="InterPro" id="IPR020103">
    <property type="entry name" value="PsdUridine_synth_cat_dom_sf"/>
</dbReference>
<dbReference type="EMBL" id="JAOTML010000002">
    <property type="protein sequence ID" value="MCY3052835.1"/>
    <property type="molecule type" value="Genomic_DNA"/>
</dbReference>
<dbReference type="FunFam" id="3.30.70.1560:FF:000001">
    <property type="entry name" value="Pseudouridine synthase"/>
    <property type="match status" value="1"/>
</dbReference>
<dbReference type="InterPro" id="IPR000748">
    <property type="entry name" value="PsdUridine_synth_RsuA/RluB/E/F"/>
</dbReference>
<keyword evidence="2" id="KW-0413">Isomerase</keyword>
<evidence type="ECO:0000256" key="2">
    <source>
        <dbReference type="ARBA" id="ARBA00023235"/>
    </source>
</evidence>
<accession>A0A120I9Y5</accession>
<protein>
    <submittedName>
        <fullName evidence="5">Pseudouridine synthase</fullName>
    </submittedName>
</protein>
<dbReference type="GO" id="GO:0006396">
    <property type="term" value="P:RNA processing"/>
    <property type="evidence" value="ECO:0007669"/>
    <property type="project" value="UniProtKB-ARBA"/>
</dbReference>
<dbReference type="RefSeq" id="WP_060778775.1">
    <property type="nucleotide sequence ID" value="NZ_CAJHLF010000004.1"/>
</dbReference>
<evidence type="ECO:0000259" key="3">
    <source>
        <dbReference type="Pfam" id="PF00849"/>
    </source>
</evidence>
<evidence type="ECO:0000313" key="6">
    <source>
        <dbReference type="Proteomes" id="UP000594771"/>
    </source>
</evidence>
<sequence>MRLLDLIQAECHLSATKAKRLIHAGEVFYKGRALVDINQALDPDLMAIYYRGRRIGQGLGHHYLVYNKAAGQVSAKKDSHWPTPYDHLPERYQGTSIVGRLDRDVEGLLLLTDNGQLHYFLEHARFHMPKTYQVTVNGDLAADLVEKFQAGVTFTDGTTCRPAQLEIIGPRQAYLTIDQGMRHQVKKMFLANGLKVTHLKRLSLGPLRLDPDLKTGHFRPLTGGESEQIVKIMENNSRNHLITDNNSV</sequence>
<evidence type="ECO:0000313" key="4">
    <source>
        <dbReference type="EMBL" id="MCY3052835.1"/>
    </source>
</evidence>
<dbReference type="AlphaFoldDB" id="A0A120I9Y5"/>
<keyword evidence="7" id="KW-1185">Reference proteome</keyword>